<proteinExistence type="predicted"/>
<feature type="non-terminal residue" evidence="2">
    <location>
        <position position="1"/>
    </location>
</feature>
<dbReference type="AlphaFoldDB" id="A0A087FZF5"/>
<sequence length="300" mass="32824">DVPGLYNLAMAIIDYRGQRVVAQSVLPGILQGDKSDALLYGSVDNGKKICWNEDFHAKVLEAAKLLHIKEHSVIDASENVFKLAAPVECKGIVGSHNRHYLLDLMRVTPRDANYTGPESRFCVLRPELITLFCQAESKCKTKTEEGADVVSYPSNVSEDTCKGGDALINGEENGATTSDQKTLAEKQNIATHDSAAGSSESSKPCDEIAFYPNVFTDFTLGGNQEERAVDEANVKKVSSYLVDVVLPKFIEDLCSLEISPMDGQTLTEALHAHGVNVRYIGRVANGMKHLPHLWDLCLNE</sequence>
<keyword evidence="3" id="KW-1185">Reference proteome</keyword>
<dbReference type="Pfam" id="PF13236">
    <property type="entry name" value="CLU"/>
    <property type="match status" value="1"/>
</dbReference>
<gene>
    <name evidence="2" type="ORF">AALP_AAs53276U000100</name>
</gene>
<organism evidence="2 3">
    <name type="scientific">Arabis alpina</name>
    <name type="common">Alpine rock-cress</name>
    <dbReference type="NCBI Taxonomy" id="50452"/>
    <lineage>
        <taxon>Eukaryota</taxon>
        <taxon>Viridiplantae</taxon>
        <taxon>Streptophyta</taxon>
        <taxon>Embryophyta</taxon>
        <taxon>Tracheophyta</taxon>
        <taxon>Spermatophyta</taxon>
        <taxon>Magnoliopsida</taxon>
        <taxon>eudicotyledons</taxon>
        <taxon>Gunneridae</taxon>
        <taxon>Pentapetalae</taxon>
        <taxon>rosids</taxon>
        <taxon>malvids</taxon>
        <taxon>Brassicales</taxon>
        <taxon>Brassicaceae</taxon>
        <taxon>Arabideae</taxon>
        <taxon>Arabis</taxon>
    </lineage>
</organism>
<feature type="non-terminal residue" evidence="2">
    <location>
        <position position="300"/>
    </location>
</feature>
<dbReference type="Pfam" id="PF12807">
    <property type="entry name" value="eIF3_p135"/>
    <property type="match status" value="1"/>
</dbReference>
<dbReference type="InterPro" id="IPR027523">
    <property type="entry name" value="CLU_prot"/>
</dbReference>
<dbReference type="GO" id="GO:0005737">
    <property type="term" value="C:cytoplasm"/>
    <property type="evidence" value="ECO:0007669"/>
    <property type="project" value="TreeGrafter"/>
</dbReference>
<dbReference type="InterPro" id="IPR033646">
    <property type="entry name" value="CLU-central"/>
</dbReference>
<dbReference type="PANTHER" id="PTHR12601:SF6">
    <property type="entry name" value="CLUSTERED MITOCHONDRIA PROTEIN HOMOLOG"/>
    <property type="match status" value="1"/>
</dbReference>
<protein>
    <recommendedName>
        <fullName evidence="1">Clu domain-containing protein</fullName>
    </recommendedName>
</protein>
<dbReference type="OrthoDB" id="1414216at2759"/>
<evidence type="ECO:0000313" key="2">
    <source>
        <dbReference type="EMBL" id="KFK23007.1"/>
    </source>
</evidence>
<dbReference type="InterPro" id="IPR025697">
    <property type="entry name" value="CLU_dom"/>
</dbReference>
<name>A0A087FZF5_ARAAL</name>
<dbReference type="eggNOG" id="KOG1839">
    <property type="taxonomic scope" value="Eukaryota"/>
</dbReference>
<evidence type="ECO:0000259" key="1">
    <source>
        <dbReference type="PROSITE" id="PS51823"/>
    </source>
</evidence>
<dbReference type="Gramene" id="KFK23007">
    <property type="protein sequence ID" value="KFK23007"/>
    <property type="gene ID" value="AALP_AAs53276U000100"/>
</dbReference>
<evidence type="ECO:0000313" key="3">
    <source>
        <dbReference type="Proteomes" id="UP000029120"/>
    </source>
</evidence>
<feature type="domain" description="Clu" evidence="1">
    <location>
        <begin position="1"/>
        <end position="115"/>
    </location>
</feature>
<dbReference type="Proteomes" id="UP000029120">
    <property type="component" value="Unassembled WGS sequence"/>
</dbReference>
<reference evidence="3" key="1">
    <citation type="journal article" date="2015" name="Nat. Plants">
        <title>Genome expansion of Arabis alpina linked with retrotransposition and reduced symmetric DNA methylation.</title>
        <authorList>
            <person name="Willing E.M."/>
            <person name="Rawat V."/>
            <person name="Mandakova T."/>
            <person name="Maumus F."/>
            <person name="James G.V."/>
            <person name="Nordstroem K.J."/>
            <person name="Becker C."/>
            <person name="Warthmann N."/>
            <person name="Chica C."/>
            <person name="Szarzynska B."/>
            <person name="Zytnicki M."/>
            <person name="Albani M.C."/>
            <person name="Kiefer C."/>
            <person name="Bergonzi S."/>
            <person name="Castaings L."/>
            <person name="Mateos J.L."/>
            <person name="Berns M.C."/>
            <person name="Bujdoso N."/>
            <person name="Piofczyk T."/>
            <person name="de Lorenzo L."/>
            <person name="Barrero-Sicilia C."/>
            <person name="Mateos I."/>
            <person name="Piednoel M."/>
            <person name="Hagmann J."/>
            <person name="Chen-Min-Tao R."/>
            <person name="Iglesias-Fernandez R."/>
            <person name="Schuster S.C."/>
            <person name="Alonso-Blanco C."/>
            <person name="Roudier F."/>
            <person name="Carbonero P."/>
            <person name="Paz-Ares J."/>
            <person name="Davis S.J."/>
            <person name="Pecinka A."/>
            <person name="Quesneville H."/>
            <person name="Colot V."/>
            <person name="Lysak M.A."/>
            <person name="Weigel D."/>
            <person name="Coupland G."/>
            <person name="Schneeberger K."/>
        </authorList>
    </citation>
    <scope>NUCLEOTIDE SEQUENCE [LARGE SCALE GENOMIC DNA]</scope>
    <source>
        <strain evidence="3">cv. Pajares</strain>
    </source>
</reference>
<accession>A0A087FZF5</accession>
<dbReference type="EMBL" id="KL983377">
    <property type="protein sequence ID" value="KFK23007.1"/>
    <property type="molecule type" value="Genomic_DNA"/>
</dbReference>
<dbReference type="PANTHER" id="PTHR12601">
    <property type="entry name" value="EUKARYOTIC TRANSLATION INITIATION FACTOR 3 SUBUNIT EIF-3"/>
    <property type="match status" value="1"/>
</dbReference>
<dbReference type="PROSITE" id="PS51823">
    <property type="entry name" value="CLU"/>
    <property type="match status" value="1"/>
</dbReference>